<name>A0AAV1RPP5_9ROSI</name>
<accession>A0AAV1RPP5</accession>
<organism evidence="1 2">
    <name type="scientific">Dovyalis caffra</name>
    <dbReference type="NCBI Taxonomy" id="77055"/>
    <lineage>
        <taxon>Eukaryota</taxon>
        <taxon>Viridiplantae</taxon>
        <taxon>Streptophyta</taxon>
        <taxon>Embryophyta</taxon>
        <taxon>Tracheophyta</taxon>
        <taxon>Spermatophyta</taxon>
        <taxon>Magnoliopsida</taxon>
        <taxon>eudicotyledons</taxon>
        <taxon>Gunneridae</taxon>
        <taxon>Pentapetalae</taxon>
        <taxon>rosids</taxon>
        <taxon>fabids</taxon>
        <taxon>Malpighiales</taxon>
        <taxon>Salicaceae</taxon>
        <taxon>Flacourtieae</taxon>
        <taxon>Dovyalis</taxon>
    </lineage>
</organism>
<evidence type="ECO:0000313" key="2">
    <source>
        <dbReference type="Proteomes" id="UP001314170"/>
    </source>
</evidence>
<keyword evidence="2" id="KW-1185">Reference proteome</keyword>
<reference evidence="1 2" key="1">
    <citation type="submission" date="2024-01" db="EMBL/GenBank/DDBJ databases">
        <authorList>
            <person name="Waweru B."/>
        </authorList>
    </citation>
    <scope>NUCLEOTIDE SEQUENCE [LARGE SCALE GENOMIC DNA]</scope>
</reference>
<comment type="caution">
    <text evidence="1">The sequence shown here is derived from an EMBL/GenBank/DDBJ whole genome shotgun (WGS) entry which is preliminary data.</text>
</comment>
<protein>
    <submittedName>
        <fullName evidence="1">Uncharacterized protein</fullName>
    </submittedName>
</protein>
<dbReference type="EMBL" id="CAWUPB010001116">
    <property type="protein sequence ID" value="CAK7338366.1"/>
    <property type="molecule type" value="Genomic_DNA"/>
</dbReference>
<evidence type="ECO:0000313" key="1">
    <source>
        <dbReference type="EMBL" id="CAK7338366.1"/>
    </source>
</evidence>
<dbReference type="Proteomes" id="UP001314170">
    <property type="component" value="Unassembled WGS sequence"/>
</dbReference>
<sequence>MQELIDIPIVPSGKGDKLCNPAGRGDKLCKVVSGGEISSTIPATRSYSRRGRGDYFYKLWHIIPTPSIPFQSSIEPYKA</sequence>
<gene>
    <name evidence="1" type="ORF">DCAF_LOCUS13412</name>
</gene>
<dbReference type="AlphaFoldDB" id="A0AAV1RPP5"/>
<proteinExistence type="predicted"/>